<comment type="caution">
    <text evidence="1">The sequence shown here is derived from an EMBL/GenBank/DDBJ whole genome shotgun (WGS) entry which is preliminary data.</text>
</comment>
<dbReference type="PATRIC" id="fig|67855.3.peg.2575"/>
<name>A0A0J5P1U5_9PAST</name>
<sequence>MNQSIPLPLPNKPQPIQAVWGSTNDVMTRICCKRTKLNSLMREDPTFPKPIRLSQNHIRWNLAEIDGWIAAKEATRGQ</sequence>
<gene>
    <name evidence="1" type="ORF">RO21_11435</name>
</gene>
<dbReference type="Proteomes" id="UP000036270">
    <property type="component" value="Unassembled WGS sequence"/>
</dbReference>
<dbReference type="EMBL" id="JWIZ01000096">
    <property type="protein sequence ID" value="KMK50503.1"/>
    <property type="molecule type" value="Genomic_DNA"/>
</dbReference>
<protein>
    <recommendedName>
        <fullName evidence="3">AlpA family phage regulatory protein</fullName>
    </recommendedName>
</protein>
<dbReference type="Pfam" id="PF05930">
    <property type="entry name" value="Phage_AlpA"/>
    <property type="match status" value="1"/>
</dbReference>
<proteinExistence type="predicted"/>
<dbReference type="InterPro" id="IPR010260">
    <property type="entry name" value="AlpA"/>
</dbReference>
<dbReference type="AlphaFoldDB" id="A0A0J5P1U5"/>
<dbReference type="RefSeq" id="WP_047977907.1">
    <property type="nucleotide sequence ID" value="NZ_JWIZ01000096.1"/>
</dbReference>
<evidence type="ECO:0008006" key="3">
    <source>
        <dbReference type="Google" id="ProtNLM"/>
    </source>
</evidence>
<organism evidence="1 2">
    <name type="scientific">Muribacter muris</name>
    <dbReference type="NCBI Taxonomy" id="67855"/>
    <lineage>
        <taxon>Bacteria</taxon>
        <taxon>Pseudomonadati</taxon>
        <taxon>Pseudomonadota</taxon>
        <taxon>Gammaproteobacteria</taxon>
        <taxon>Pasteurellales</taxon>
        <taxon>Pasteurellaceae</taxon>
        <taxon>Muribacter</taxon>
    </lineage>
</organism>
<evidence type="ECO:0000313" key="2">
    <source>
        <dbReference type="Proteomes" id="UP000036270"/>
    </source>
</evidence>
<evidence type="ECO:0000313" key="1">
    <source>
        <dbReference type="EMBL" id="KMK50503.1"/>
    </source>
</evidence>
<dbReference type="Gene3D" id="1.10.238.160">
    <property type="match status" value="1"/>
</dbReference>
<keyword evidence="2" id="KW-1185">Reference proteome</keyword>
<accession>A0A0J5P1U5</accession>
<reference evidence="1 2" key="1">
    <citation type="submission" date="2014-12" db="EMBL/GenBank/DDBJ databases">
        <title>Reclassification of Actinobacillus muris as Muribacter muris.</title>
        <authorList>
            <person name="Christensen H."/>
            <person name="Nicklas W."/>
            <person name="Bisgaard M."/>
        </authorList>
    </citation>
    <scope>NUCLEOTIDE SEQUENCE [LARGE SCALE GENOMIC DNA]</scope>
    <source>
        <strain evidence="1 2">Ackerman80-443D</strain>
    </source>
</reference>